<proteinExistence type="inferred from homology"/>
<dbReference type="InterPro" id="IPR000791">
    <property type="entry name" value="Gpr1/Fun34/SatP-like"/>
</dbReference>
<evidence type="ECO:0000256" key="3">
    <source>
        <dbReference type="ARBA" id="ARBA00022692"/>
    </source>
</evidence>
<evidence type="ECO:0000313" key="7">
    <source>
        <dbReference type="EMBL" id="KEZ78989.1"/>
    </source>
</evidence>
<dbReference type="NCBIfam" id="NF038013">
    <property type="entry name" value="AceTr_1"/>
    <property type="match status" value="1"/>
</dbReference>
<evidence type="ECO:0000256" key="2">
    <source>
        <dbReference type="ARBA" id="ARBA00005587"/>
    </source>
</evidence>
<evidence type="ECO:0000256" key="4">
    <source>
        <dbReference type="ARBA" id="ARBA00022989"/>
    </source>
</evidence>
<dbReference type="InterPro" id="IPR047623">
    <property type="entry name" value="SatP"/>
</dbReference>
<dbReference type="Pfam" id="PF01184">
    <property type="entry name" value="Gpr1_Fun34_YaaH"/>
    <property type="match status" value="1"/>
</dbReference>
<feature type="transmembrane region" description="Helical" evidence="6">
    <location>
        <begin position="68"/>
        <end position="90"/>
    </location>
</feature>
<evidence type="ECO:0008006" key="9">
    <source>
        <dbReference type="Google" id="ProtNLM"/>
    </source>
</evidence>
<protein>
    <recommendedName>
        <fullName evidence="9">GPR1/FUN34/yaaH family protein</fullName>
    </recommendedName>
</protein>
<reference evidence="7 8" key="1">
    <citation type="submission" date="2013-03" db="EMBL/GenBank/DDBJ databases">
        <title>Salinisphaera hydrothermalis C41B8 Genome Sequencing.</title>
        <authorList>
            <person name="Li C."/>
            <person name="Lai Q."/>
            <person name="Shao Z."/>
        </authorList>
    </citation>
    <scope>NUCLEOTIDE SEQUENCE [LARGE SCALE GENOMIC DNA]</scope>
    <source>
        <strain evidence="7 8">C41B8</strain>
    </source>
</reference>
<feature type="transmembrane region" description="Helical" evidence="6">
    <location>
        <begin position="42"/>
        <end position="61"/>
    </location>
</feature>
<accession>A0A084IQK5</accession>
<keyword evidence="4 6" id="KW-1133">Transmembrane helix</keyword>
<feature type="transmembrane region" description="Helical" evidence="6">
    <location>
        <begin position="129"/>
        <end position="147"/>
    </location>
</feature>
<gene>
    <name evidence="7" type="ORF">C41B8_02627</name>
</gene>
<evidence type="ECO:0000256" key="6">
    <source>
        <dbReference type="SAM" id="Phobius"/>
    </source>
</evidence>
<dbReference type="eggNOG" id="COG1584">
    <property type="taxonomic scope" value="Bacteria"/>
</dbReference>
<dbReference type="GO" id="GO:0005886">
    <property type="term" value="C:plasma membrane"/>
    <property type="evidence" value="ECO:0007669"/>
    <property type="project" value="TreeGrafter"/>
</dbReference>
<evidence type="ECO:0000313" key="8">
    <source>
        <dbReference type="Proteomes" id="UP000028302"/>
    </source>
</evidence>
<dbReference type="EMBL" id="APNK01000002">
    <property type="protein sequence ID" value="KEZ78989.1"/>
    <property type="molecule type" value="Genomic_DNA"/>
</dbReference>
<organism evidence="7 8">
    <name type="scientific">Salinisphaera hydrothermalis (strain C41B8)</name>
    <dbReference type="NCBI Taxonomy" id="1304275"/>
    <lineage>
        <taxon>Bacteria</taxon>
        <taxon>Pseudomonadati</taxon>
        <taxon>Pseudomonadota</taxon>
        <taxon>Gammaproteobacteria</taxon>
        <taxon>Salinisphaerales</taxon>
        <taxon>Salinisphaeraceae</taxon>
        <taxon>Salinisphaera</taxon>
    </lineage>
</organism>
<dbReference type="PANTHER" id="PTHR30178:SF3">
    <property type="entry name" value="SUCCINATE-ACETATE_PROTON SYMPORTER SATP"/>
    <property type="match status" value="1"/>
</dbReference>
<evidence type="ECO:0000256" key="1">
    <source>
        <dbReference type="ARBA" id="ARBA00004141"/>
    </source>
</evidence>
<keyword evidence="8" id="KW-1185">Reference proteome</keyword>
<dbReference type="GO" id="GO:0071422">
    <property type="term" value="P:succinate transmembrane transport"/>
    <property type="evidence" value="ECO:0007669"/>
    <property type="project" value="TreeGrafter"/>
</dbReference>
<keyword evidence="3 6" id="KW-0812">Transmembrane</keyword>
<keyword evidence="5 6" id="KW-0472">Membrane</keyword>
<dbReference type="Proteomes" id="UP000028302">
    <property type="component" value="Unassembled WGS sequence"/>
</dbReference>
<dbReference type="AlphaFoldDB" id="A0A084IQK5"/>
<dbReference type="PATRIC" id="fig|1304275.5.peg.533"/>
<comment type="caution">
    <text evidence="7">The sequence shown here is derived from an EMBL/GenBank/DDBJ whole genome shotgun (WGS) entry which is preliminary data.</text>
</comment>
<feature type="transmembrane region" description="Helical" evidence="6">
    <location>
        <begin position="153"/>
        <end position="175"/>
    </location>
</feature>
<dbReference type="STRING" id="1304275.C41B8_02627"/>
<comment type="subcellular location">
    <subcellularLocation>
        <location evidence="1">Membrane</location>
        <topology evidence="1">Multi-pass membrane protein</topology>
    </subcellularLocation>
</comment>
<feature type="transmembrane region" description="Helical" evidence="6">
    <location>
        <begin position="102"/>
        <end position="122"/>
    </location>
</feature>
<dbReference type="PANTHER" id="PTHR30178">
    <property type="entry name" value="INNER MEMBRANE PROTEIN YAAH"/>
    <property type="match status" value="1"/>
</dbReference>
<dbReference type="OrthoDB" id="9787939at2"/>
<dbReference type="GO" id="GO:0015360">
    <property type="term" value="F:acetate:proton symporter activity"/>
    <property type="evidence" value="ECO:0007669"/>
    <property type="project" value="TreeGrafter"/>
</dbReference>
<evidence type="ECO:0000256" key="5">
    <source>
        <dbReference type="ARBA" id="ARBA00023136"/>
    </source>
</evidence>
<sequence length="194" mass="20477">MSDAQMKPLANPGPLGLVGFGLTTVLLSLINAHILPSGGEAVVIPLALAYGGLIQLIAGLLEFRTGNTFGLVAFLSYGAFWWWFAMLLLFSGNGLLDLSAAGPTIGVALLLWGVFTFYMWIATFRLNRALWFVFLTLWITFLLLGIGDTFGASAIGTAGGYVGILCGASAMYTSFAEVVNATFGRVVAPVGARD</sequence>
<comment type="similarity">
    <text evidence="2">Belongs to the acetate uptake transporter (AceTr) (TC 2.A.96) family.</text>
</comment>
<name>A0A084IQK5_SALHC</name>
<dbReference type="RefSeq" id="WP_037333562.1">
    <property type="nucleotide sequence ID" value="NZ_APNK01000002.1"/>
</dbReference>